<dbReference type="EMBL" id="NCKU01000317">
    <property type="protein sequence ID" value="RWS16013.1"/>
    <property type="molecule type" value="Genomic_DNA"/>
</dbReference>
<dbReference type="PANTHER" id="PTHR19290:SF162">
    <property type="entry name" value="TRANSCRIPTION FACTOR ATOH7"/>
    <property type="match status" value="1"/>
</dbReference>
<evidence type="ECO:0000313" key="10">
    <source>
        <dbReference type="EMBL" id="RWS16028.1"/>
    </source>
</evidence>
<reference evidence="9 14" key="1">
    <citation type="journal article" date="2018" name="Gigascience">
        <title>Genomes of trombidid mites reveal novel predicted allergens and laterally-transferred genes associated with secondary metabolism.</title>
        <authorList>
            <person name="Dong X."/>
            <person name="Chaisiri K."/>
            <person name="Xia D."/>
            <person name="Armstrong S.D."/>
            <person name="Fang Y."/>
            <person name="Donnelly M.J."/>
            <person name="Kadowaki T."/>
            <person name="McGarry J.W."/>
            <person name="Darby A.C."/>
            <person name="Makepeace B.L."/>
        </authorList>
    </citation>
    <scope>NUCLEOTIDE SEQUENCE [LARGE SCALE GENOMIC DNA]</scope>
    <source>
        <strain evidence="9">UoL-WK</strain>
    </source>
</reference>
<keyword evidence="3" id="KW-0221">Differentiation</keyword>
<sequence>MCVATNFERSDFFFKNVFVSKNDELKAAKRKRATSRAIAPTVLKKRRVAANERERRRMHCLNVAFDKLRQVVPSLENDRKLSKYETLQMARSYILALNELLLKQ</sequence>
<evidence type="ECO:0000256" key="2">
    <source>
        <dbReference type="ARBA" id="ARBA00022473"/>
    </source>
</evidence>
<dbReference type="GO" id="GO:0045944">
    <property type="term" value="P:positive regulation of transcription by RNA polymerase II"/>
    <property type="evidence" value="ECO:0007669"/>
    <property type="project" value="TreeGrafter"/>
</dbReference>
<dbReference type="InterPro" id="IPR011598">
    <property type="entry name" value="bHLH_dom"/>
</dbReference>
<protein>
    <submittedName>
        <fullName evidence="9">Transcription factor-like protein</fullName>
    </submittedName>
</protein>
<evidence type="ECO:0000256" key="3">
    <source>
        <dbReference type="ARBA" id="ARBA00022782"/>
    </source>
</evidence>
<keyword evidence="14" id="KW-1185">Reference proteome</keyword>
<evidence type="ECO:0000313" key="9">
    <source>
        <dbReference type="EMBL" id="RWS16013.1"/>
    </source>
</evidence>
<dbReference type="GO" id="GO:0046982">
    <property type="term" value="F:protein heterodimerization activity"/>
    <property type="evidence" value="ECO:0007669"/>
    <property type="project" value="UniProtKB-ARBA"/>
</dbReference>
<dbReference type="EMBL" id="NCKU01000314">
    <property type="protein sequence ID" value="RWS16028.1"/>
    <property type="molecule type" value="Genomic_DNA"/>
</dbReference>
<dbReference type="GO" id="GO:0061564">
    <property type="term" value="P:axon development"/>
    <property type="evidence" value="ECO:0007669"/>
    <property type="project" value="TreeGrafter"/>
</dbReference>
<dbReference type="EMBL" id="NCKU01000307">
    <property type="protein sequence ID" value="RWS16058.1"/>
    <property type="molecule type" value="Genomic_DNA"/>
</dbReference>
<evidence type="ECO:0000256" key="1">
    <source>
        <dbReference type="ARBA" id="ARBA00004123"/>
    </source>
</evidence>
<dbReference type="GO" id="GO:0000981">
    <property type="term" value="F:DNA-binding transcription factor activity, RNA polymerase II-specific"/>
    <property type="evidence" value="ECO:0007669"/>
    <property type="project" value="TreeGrafter"/>
</dbReference>
<feature type="domain" description="BHLH" evidence="8">
    <location>
        <begin position="45"/>
        <end position="97"/>
    </location>
</feature>
<dbReference type="Gene3D" id="4.10.280.10">
    <property type="entry name" value="Helix-loop-helix DNA-binding domain"/>
    <property type="match status" value="1"/>
</dbReference>
<reference evidence="9" key="2">
    <citation type="submission" date="2018-11" db="EMBL/GenBank/DDBJ databases">
        <title>Trombidioid mite genomics.</title>
        <authorList>
            <person name="Dong X."/>
        </authorList>
    </citation>
    <scope>NUCLEOTIDE SEQUENCE</scope>
    <source>
        <strain evidence="9">UoL-WK</strain>
    </source>
</reference>
<dbReference type="STRING" id="1965070.A0A3S3QYR8"/>
<comment type="subcellular location">
    <subcellularLocation>
        <location evidence="1">Nucleus</location>
    </subcellularLocation>
</comment>
<evidence type="ECO:0000256" key="7">
    <source>
        <dbReference type="ARBA" id="ARBA00023242"/>
    </source>
</evidence>
<dbReference type="GO" id="GO:0070888">
    <property type="term" value="F:E-box binding"/>
    <property type="evidence" value="ECO:0007669"/>
    <property type="project" value="TreeGrafter"/>
</dbReference>
<gene>
    <name evidence="11" type="ORF">B4U79_04088</name>
    <name evidence="13" type="ORF">B4U79_07292</name>
    <name evidence="12" type="ORF">B4U79_08081</name>
    <name evidence="10" type="ORF">B4U79_08803</name>
    <name evidence="9" type="ORF">B4U79_11664</name>
</gene>
<evidence type="ECO:0000259" key="8">
    <source>
        <dbReference type="PROSITE" id="PS50888"/>
    </source>
</evidence>
<organism evidence="9 14">
    <name type="scientific">Dinothrombium tinctorium</name>
    <dbReference type="NCBI Taxonomy" id="1965070"/>
    <lineage>
        <taxon>Eukaryota</taxon>
        <taxon>Metazoa</taxon>
        <taxon>Ecdysozoa</taxon>
        <taxon>Arthropoda</taxon>
        <taxon>Chelicerata</taxon>
        <taxon>Arachnida</taxon>
        <taxon>Acari</taxon>
        <taxon>Acariformes</taxon>
        <taxon>Trombidiformes</taxon>
        <taxon>Prostigmata</taxon>
        <taxon>Anystina</taxon>
        <taxon>Parasitengona</taxon>
        <taxon>Trombidioidea</taxon>
        <taxon>Trombidiidae</taxon>
        <taxon>Dinothrombium</taxon>
    </lineage>
</organism>
<dbReference type="InterPro" id="IPR050359">
    <property type="entry name" value="bHLH_transcription_factors"/>
</dbReference>
<dbReference type="PROSITE" id="PS50888">
    <property type="entry name" value="BHLH"/>
    <property type="match status" value="1"/>
</dbReference>
<dbReference type="SUPFAM" id="SSF47459">
    <property type="entry name" value="HLH, helix-loop-helix DNA-binding domain"/>
    <property type="match status" value="1"/>
</dbReference>
<evidence type="ECO:0000256" key="6">
    <source>
        <dbReference type="ARBA" id="ARBA00023163"/>
    </source>
</evidence>
<accession>A0A3S3QYR8</accession>
<dbReference type="GO" id="GO:0005634">
    <property type="term" value="C:nucleus"/>
    <property type="evidence" value="ECO:0007669"/>
    <property type="project" value="UniProtKB-SubCell"/>
</dbReference>
<keyword evidence="7" id="KW-0539">Nucleus</keyword>
<dbReference type="InterPro" id="IPR036638">
    <property type="entry name" value="HLH_DNA-bd_sf"/>
</dbReference>
<evidence type="ECO:0000313" key="13">
    <source>
        <dbReference type="EMBL" id="RWS17439.1"/>
    </source>
</evidence>
<evidence type="ECO:0000313" key="11">
    <source>
        <dbReference type="EMBL" id="RWS16058.1"/>
    </source>
</evidence>
<evidence type="ECO:0000313" key="14">
    <source>
        <dbReference type="Proteomes" id="UP000285301"/>
    </source>
</evidence>
<proteinExistence type="predicted"/>
<keyword evidence="2" id="KW-0217">Developmental protein</keyword>
<comment type="caution">
    <text evidence="9">The sequence shown here is derived from an EMBL/GenBank/DDBJ whole genome shotgun (WGS) entry which is preliminary data.</text>
</comment>
<evidence type="ECO:0000256" key="4">
    <source>
        <dbReference type="ARBA" id="ARBA00022902"/>
    </source>
</evidence>
<evidence type="ECO:0000256" key="5">
    <source>
        <dbReference type="ARBA" id="ARBA00023015"/>
    </source>
</evidence>
<dbReference type="EMBL" id="NCKU01000106">
    <property type="protein sequence ID" value="RWS17225.1"/>
    <property type="molecule type" value="Genomic_DNA"/>
</dbReference>
<dbReference type="FunFam" id="4.10.280.10:FF:000025">
    <property type="entry name" value="protein atonal homolog 7"/>
    <property type="match status" value="1"/>
</dbReference>
<dbReference type="SMART" id="SM00353">
    <property type="entry name" value="HLH"/>
    <property type="match status" value="1"/>
</dbReference>
<dbReference type="EMBL" id="NCKU01000073">
    <property type="protein sequence ID" value="RWS17439.1"/>
    <property type="molecule type" value="Genomic_DNA"/>
</dbReference>
<evidence type="ECO:0000313" key="12">
    <source>
        <dbReference type="EMBL" id="RWS17225.1"/>
    </source>
</evidence>
<dbReference type="AlphaFoldDB" id="A0A3S3QYR8"/>
<keyword evidence="4" id="KW-0524">Neurogenesis</keyword>
<dbReference type="Proteomes" id="UP000285301">
    <property type="component" value="Unassembled WGS sequence"/>
</dbReference>
<dbReference type="GO" id="GO:0016360">
    <property type="term" value="P:sensory organ precursor cell fate determination"/>
    <property type="evidence" value="ECO:0007669"/>
    <property type="project" value="UniProtKB-ARBA"/>
</dbReference>
<keyword evidence="5" id="KW-0805">Transcription regulation</keyword>
<dbReference type="OrthoDB" id="6161578at2759"/>
<dbReference type="Pfam" id="PF00010">
    <property type="entry name" value="HLH"/>
    <property type="match status" value="1"/>
</dbReference>
<name>A0A3S3QYR8_9ACAR</name>
<keyword evidence="6" id="KW-0804">Transcription</keyword>
<dbReference type="PANTHER" id="PTHR19290">
    <property type="entry name" value="BASIC HELIX-LOOP-HELIX PROTEIN NEUROGENIN-RELATED"/>
    <property type="match status" value="1"/>
</dbReference>